<dbReference type="SUPFAM" id="SSF103501">
    <property type="entry name" value="Respiratory nitrate reductase 1 gamma chain"/>
    <property type="match status" value="1"/>
</dbReference>
<dbReference type="SUPFAM" id="SSF54862">
    <property type="entry name" value="4Fe-4S ferredoxins"/>
    <property type="match status" value="1"/>
</dbReference>
<feature type="transmembrane region" description="Helical" evidence="1">
    <location>
        <begin position="232"/>
        <end position="252"/>
    </location>
</feature>
<sequence>MSKHSNVSPELVQEGERIMRICNACRYCEGFCAVFPAMERRLTFEESDLNYLANLCHNCTECYYACQYAPPQEFELNFPKTLAEIRLETYRKYAWPGMFAELFHKNGLVTGVVTAASMIVVLAVILGSGGPASFLAAHSDVKGAFYAVMSHEAMVVTFGIVAVLIATAFAIGFVRFWKDTEGKAAPAVTPGAFVQALSDTLLLRYLDGAEDGCAYPDETPSNVRRRFHHATFYGFALCFAATAVGTVFHYVLGWEGPPPIPTVASLLGRPGAPQLELLRSLPVILGSLGGIGLLIGPAGLLWLKTRRNSLLVDHRQNGMDAGFLVLLFLASLTGFMLTALRETTFSGPVMVAHLGIVMGLFLTMPYGKFVHGIYRFGALLRNAVEKSTMPTLGSE</sequence>
<dbReference type="Proteomes" id="UP000641025">
    <property type="component" value="Unassembled WGS sequence"/>
</dbReference>
<keyword evidence="3" id="KW-1185">Reference proteome</keyword>
<feature type="transmembrane region" description="Helical" evidence="1">
    <location>
        <begin position="108"/>
        <end position="134"/>
    </location>
</feature>
<reference evidence="2 3" key="1">
    <citation type="submission" date="2020-12" db="EMBL/GenBank/DDBJ databases">
        <title>Geomonas sp. Red259, isolated from paddy soil.</title>
        <authorList>
            <person name="Xu Z."/>
            <person name="Zhang Z."/>
            <person name="Masuda Y."/>
            <person name="Itoh H."/>
            <person name="Senoo K."/>
        </authorList>
    </citation>
    <scope>NUCLEOTIDE SEQUENCE [LARGE SCALE GENOMIC DNA]</scope>
    <source>
        <strain evidence="2 3">Red259</strain>
    </source>
</reference>
<dbReference type="InterPro" id="IPR012830">
    <property type="entry name" value="Citrate_utilization_prot_B"/>
</dbReference>
<keyword evidence="1" id="KW-0472">Membrane</keyword>
<organism evidence="2 3">
    <name type="scientific">Geomonas propionica</name>
    <dbReference type="NCBI Taxonomy" id="2798582"/>
    <lineage>
        <taxon>Bacteria</taxon>
        <taxon>Pseudomonadati</taxon>
        <taxon>Thermodesulfobacteriota</taxon>
        <taxon>Desulfuromonadia</taxon>
        <taxon>Geobacterales</taxon>
        <taxon>Geobacteraceae</taxon>
        <taxon>Geomonas</taxon>
    </lineage>
</organism>
<keyword evidence="1" id="KW-0812">Transmembrane</keyword>
<dbReference type="RefSeq" id="WP_199394325.1">
    <property type="nucleotide sequence ID" value="NZ_JAEMHK010000004.1"/>
</dbReference>
<protein>
    <submittedName>
        <fullName evidence="2">Tricarballylate utilization 4Fe-4S protein TcuB</fullName>
    </submittedName>
</protein>
<evidence type="ECO:0000313" key="3">
    <source>
        <dbReference type="Proteomes" id="UP000641025"/>
    </source>
</evidence>
<gene>
    <name evidence="2" type="primary">tcuB</name>
    <name evidence="2" type="ORF">JFN90_06595</name>
</gene>
<feature type="transmembrane region" description="Helical" evidence="1">
    <location>
        <begin position="323"/>
        <end position="340"/>
    </location>
</feature>
<proteinExistence type="predicted"/>
<name>A0ABS0YQN1_9BACT</name>
<feature type="transmembrane region" description="Helical" evidence="1">
    <location>
        <begin position="283"/>
        <end position="303"/>
    </location>
</feature>
<feature type="transmembrane region" description="Helical" evidence="1">
    <location>
        <begin position="346"/>
        <end position="366"/>
    </location>
</feature>
<accession>A0ABS0YQN1</accession>
<feature type="transmembrane region" description="Helical" evidence="1">
    <location>
        <begin position="154"/>
        <end position="174"/>
    </location>
</feature>
<dbReference type="EMBL" id="JAEMHK010000004">
    <property type="protein sequence ID" value="MBJ6799805.1"/>
    <property type="molecule type" value="Genomic_DNA"/>
</dbReference>
<keyword evidence="1" id="KW-1133">Transmembrane helix</keyword>
<comment type="caution">
    <text evidence="2">The sequence shown here is derived from an EMBL/GenBank/DDBJ whole genome shotgun (WGS) entry which is preliminary data.</text>
</comment>
<evidence type="ECO:0000256" key="1">
    <source>
        <dbReference type="SAM" id="Phobius"/>
    </source>
</evidence>
<dbReference type="InterPro" id="IPR036197">
    <property type="entry name" value="NarG-like_sf"/>
</dbReference>
<dbReference type="NCBIfam" id="TIGR02484">
    <property type="entry name" value="CitB"/>
    <property type="match status" value="1"/>
</dbReference>
<evidence type="ECO:0000313" key="2">
    <source>
        <dbReference type="EMBL" id="MBJ6799805.1"/>
    </source>
</evidence>